<name>A0A635R8A3_SALET</name>
<sequence length="200" mass="23227">MYKVRGDHFVQPNLGLLEYVSGGDFYKELLIKSMNLFDQLTISLPTDIENPDDVTRIFNKCLNERSGTIKFPGNKNELAKLDKYLKGLNKEYRQWNFMSMMETCYTDAVLDDMKPLLEIYEFCKLQGDSSWDVLREHAVETFREELVRMFDEKCRPALELFRTAHKGKVSGLELAIKVYNPGYGQGSLFLSFTFLIKMKG</sequence>
<gene>
    <name evidence="1" type="ORF">CB695_16345</name>
</gene>
<accession>A0A635R8A3</accession>
<evidence type="ECO:0000313" key="1">
    <source>
        <dbReference type="EMBL" id="EDH8303040.1"/>
    </source>
</evidence>
<protein>
    <submittedName>
        <fullName evidence="1">Uncharacterized protein</fullName>
    </submittedName>
</protein>
<proteinExistence type="predicted"/>
<organism evidence="1">
    <name type="scientific">Salmonella enterica subsp. enterica serovar Chester</name>
    <dbReference type="NCBI Taxonomy" id="149386"/>
    <lineage>
        <taxon>Bacteria</taxon>
        <taxon>Pseudomonadati</taxon>
        <taxon>Pseudomonadota</taxon>
        <taxon>Gammaproteobacteria</taxon>
        <taxon>Enterobacterales</taxon>
        <taxon>Enterobacteriaceae</taxon>
        <taxon>Salmonella</taxon>
    </lineage>
</organism>
<dbReference type="EMBL" id="AAMIYH010000015">
    <property type="protein sequence ID" value="EDH8303040.1"/>
    <property type="molecule type" value="Genomic_DNA"/>
</dbReference>
<dbReference type="AlphaFoldDB" id="A0A635R8A3"/>
<comment type="caution">
    <text evidence="1">The sequence shown here is derived from an EMBL/GenBank/DDBJ whole genome shotgun (WGS) entry which is preliminary data.</text>
</comment>
<reference evidence="1" key="1">
    <citation type="submission" date="2018-07" db="EMBL/GenBank/DDBJ databases">
        <authorList>
            <person name="Ashton P.M."/>
            <person name="Dallman T."/>
            <person name="Nair S."/>
            <person name="De Pinna E."/>
            <person name="Peters T."/>
            <person name="Grant K."/>
        </authorList>
    </citation>
    <scope>NUCLEOTIDE SEQUENCE</scope>
    <source>
        <strain evidence="1">368335</strain>
    </source>
</reference>